<feature type="non-terminal residue" evidence="2">
    <location>
        <position position="1"/>
    </location>
</feature>
<dbReference type="Proteomes" id="UP000076532">
    <property type="component" value="Unassembled WGS sequence"/>
</dbReference>
<name>A0A166QTF9_9AGAM</name>
<reference evidence="2 3" key="1">
    <citation type="journal article" date="2016" name="Mol. Biol. Evol.">
        <title>Comparative Genomics of Early-Diverging Mushroom-Forming Fungi Provides Insights into the Origins of Lignocellulose Decay Capabilities.</title>
        <authorList>
            <person name="Nagy L.G."/>
            <person name="Riley R."/>
            <person name="Tritt A."/>
            <person name="Adam C."/>
            <person name="Daum C."/>
            <person name="Floudas D."/>
            <person name="Sun H."/>
            <person name="Yadav J.S."/>
            <person name="Pangilinan J."/>
            <person name="Larsson K.H."/>
            <person name="Matsuura K."/>
            <person name="Barry K."/>
            <person name="Labutti K."/>
            <person name="Kuo R."/>
            <person name="Ohm R.A."/>
            <person name="Bhattacharya S.S."/>
            <person name="Shirouzu T."/>
            <person name="Yoshinaga Y."/>
            <person name="Martin F.M."/>
            <person name="Grigoriev I.V."/>
            <person name="Hibbett D.S."/>
        </authorList>
    </citation>
    <scope>NUCLEOTIDE SEQUENCE [LARGE SCALE GENOMIC DNA]</scope>
    <source>
        <strain evidence="2 3">CBS 109695</strain>
    </source>
</reference>
<evidence type="ECO:0000313" key="2">
    <source>
        <dbReference type="EMBL" id="KZP27518.1"/>
    </source>
</evidence>
<proteinExistence type="predicted"/>
<organism evidence="2 3">
    <name type="scientific">Athelia psychrophila</name>
    <dbReference type="NCBI Taxonomy" id="1759441"/>
    <lineage>
        <taxon>Eukaryota</taxon>
        <taxon>Fungi</taxon>
        <taxon>Dikarya</taxon>
        <taxon>Basidiomycota</taxon>
        <taxon>Agaricomycotina</taxon>
        <taxon>Agaricomycetes</taxon>
        <taxon>Agaricomycetidae</taxon>
        <taxon>Atheliales</taxon>
        <taxon>Atheliaceae</taxon>
        <taxon>Athelia</taxon>
    </lineage>
</organism>
<feature type="compositionally biased region" description="Low complexity" evidence="1">
    <location>
        <begin position="1"/>
        <end position="13"/>
    </location>
</feature>
<evidence type="ECO:0000313" key="3">
    <source>
        <dbReference type="Proteomes" id="UP000076532"/>
    </source>
</evidence>
<accession>A0A166QTF9</accession>
<feature type="non-terminal residue" evidence="2">
    <location>
        <position position="74"/>
    </location>
</feature>
<evidence type="ECO:0000256" key="1">
    <source>
        <dbReference type="SAM" id="MobiDB-lite"/>
    </source>
</evidence>
<gene>
    <name evidence="2" type="ORF">FIBSPDRAFT_1040073</name>
</gene>
<feature type="region of interest" description="Disordered" evidence="1">
    <location>
        <begin position="1"/>
        <end position="41"/>
    </location>
</feature>
<dbReference type="EMBL" id="KV417508">
    <property type="protein sequence ID" value="KZP27518.1"/>
    <property type="molecule type" value="Genomic_DNA"/>
</dbReference>
<keyword evidence="3" id="KW-1185">Reference proteome</keyword>
<protein>
    <submittedName>
        <fullName evidence="2">Uncharacterized protein</fullName>
    </submittedName>
</protein>
<feature type="compositionally biased region" description="Pro residues" evidence="1">
    <location>
        <begin position="14"/>
        <end position="25"/>
    </location>
</feature>
<sequence length="74" mass="7969">CNSSNPPSSSLWPSRPPSSRPPPHPRPARPARGRNTARFAPTTRTVLASTSALPLTAFEDASHDYCCHLAVSLF</sequence>
<dbReference type="AlphaFoldDB" id="A0A166QTF9"/>